<keyword evidence="2" id="KW-1185">Reference proteome</keyword>
<feature type="region of interest" description="Disordered" evidence="1">
    <location>
        <begin position="19"/>
        <end position="38"/>
    </location>
</feature>
<organism evidence="2 3">
    <name type="scientific">Heterorhabditis bacteriophora</name>
    <name type="common">Entomopathogenic nematode worm</name>
    <dbReference type="NCBI Taxonomy" id="37862"/>
    <lineage>
        <taxon>Eukaryota</taxon>
        <taxon>Metazoa</taxon>
        <taxon>Ecdysozoa</taxon>
        <taxon>Nematoda</taxon>
        <taxon>Chromadorea</taxon>
        <taxon>Rhabditida</taxon>
        <taxon>Rhabditina</taxon>
        <taxon>Rhabditomorpha</taxon>
        <taxon>Strongyloidea</taxon>
        <taxon>Heterorhabditidae</taxon>
        <taxon>Heterorhabditis</taxon>
    </lineage>
</organism>
<dbReference type="AlphaFoldDB" id="A0A1I7WVT7"/>
<name>A0A1I7WVT7_HETBA</name>
<reference evidence="3" key="1">
    <citation type="submission" date="2016-11" db="UniProtKB">
        <authorList>
            <consortium name="WormBaseParasite"/>
        </authorList>
    </citation>
    <scope>IDENTIFICATION</scope>
</reference>
<dbReference type="Proteomes" id="UP000095283">
    <property type="component" value="Unplaced"/>
</dbReference>
<evidence type="ECO:0000313" key="3">
    <source>
        <dbReference type="WBParaSite" id="Hba_09249"/>
    </source>
</evidence>
<evidence type="ECO:0000313" key="2">
    <source>
        <dbReference type="Proteomes" id="UP000095283"/>
    </source>
</evidence>
<evidence type="ECO:0000256" key="1">
    <source>
        <dbReference type="SAM" id="MobiDB-lite"/>
    </source>
</evidence>
<protein>
    <submittedName>
        <fullName evidence="3">Uncharacterized protein</fullName>
    </submittedName>
</protein>
<sequence length="195" mass="22437">MFRTGIMQLMNQTLEQLPEGNLNNLGESEDSSRLSPEEKVPPVIMKQTELAIPRQERRSSHIEEIPLNMEWPSEWTKRLTYVCLAPVLIPMWVTIPDVRRVVLICLSNISLKIFISANYRLPIPWLLYFITEFVRSPSSPTTFISQGFALFGGNAVYHVNSARTIDVCVTLEDEQNFWGHNDSLLYFLLPIFCCT</sequence>
<proteinExistence type="predicted"/>
<dbReference type="WBParaSite" id="Hba_09249">
    <property type="protein sequence ID" value="Hba_09249"/>
    <property type="gene ID" value="Hba_09249"/>
</dbReference>
<accession>A0A1I7WVT7</accession>